<protein>
    <recommendedName>
        <fullName evidence="3">Serpin domain-containing protein</fullName>
    </recommendedName>
</protein>
<comment type="similarity">
    <text evidence="1">Belongs to the serpin family.</text>
</comment>
<dbReference type="AlphaFoldDB" id="A0AAN9F8K5"/>
<comment type="caution">
    <text evidence="4">The sequence shown here is derived from an EMBL/GenBank/DDBJ whole genome shotgun (WGS) entry which is preliminary data.</text>
</comment>
<keyword evidence="5" id="KW-1185">Reference proteome</keyword>
<reference evidence="4 5" key="1">
    <citation type="submission" date="2024-01" db="EMBL/GenBank/DDBJ databases">
        <title>The genomes of 5 underutilized Papilionoideae crops provide insights into root nodulation and disease resistanc.</title>
        <authorList>
            <person name="Yuan L."/>
        </authorList>
    </citation>
    <scope>NUCLEOTIDE SEQUENCE [LARGE SCALE GENOMIC DNA]</scope>
    <source>
        <strain evidence="4">ZHUSHIDOU_FW_LH</strain>
        <tissue evidence="4">Leaf</tissue>
    </source>
</reference>
<feature type="region of interest" description="Disordered" evidence="2">
    <location>
        <begin position="66"/>
        <end position="91"/>
    </location>
</feature>
<dbReference type="GO" id="GO:0004867">
    <property type="term" value="F:serine-type endopeptidase inhibitor activity"/>
    <property type="evidence" value="ECO:0007669"/>
    <property type="project" value="InterPro"/>
</dbReference>
<dbReference type="Proteomes" id="UP001372338">
    <property type="component" value="Unassembled WGS sequence"/>
</dbReference>
<dbReference type="PANTHER" id="PTHR11461">
    <property type="entry name" value="SERINE PROTEASE INHIBITOR, SERPIN"/>
    <property type="match status" value="1"/>
</dbReference>
<gene>
    <name evidence="4" type="ORF">RIF29_22078</name>
</gene>
<accession>A0AAN9F8K5</accession>
<dbReference type="Pfam" id="PF00079">
    <property type="entry name" value="Serpin"/>
    <property type="match status" value="1"/>
</dbReference>
<sequence length="112" mass="12892">MNEINSWAEKETNGLIKEILPPEFVDQSTDIRLIIADAFHFRAEWDEKFETDHTEDYDFHLLDKTSVKKQKRQSKGKKDDPDSDKMEKVDTDRLVVVPIGDKAVDKISLSGA</sequence>
<dbReference type="InterPro" id="IPR023796">
    <property type="entry name" value="Serpin_dom"/>
</dbReference>
<feature type="domain" description="Serpin" evidence="3">
    <location>
        <begin position="2"/>
        <end position="69"/>
    </location>
</feature>
<dbReference type="PANTHER" id="PTHR11461:SF211">
    <property type="entry name" value="GH10112P-RELATED"/>
    <property type="match status" value="1"/>
</dbReference>
<dbReference type="InterPro" id="IPR042178">
    <property type="entry name" value="Serpin_sf_1"/>
</dbReference>
<dbReference type="GO" id="GO:0005615">
    <property type="term" value="C:extracellular space"/>
    <property type="evidence" value="ECO:0007669"/>
    <property type="project" value="InterPro"/>
</dbReference>
<dbReference type="InterPro" id="IPR000215">
    <property type="entry name" value="Serpin_fam"/>
</dbReference>
<feature type="compositionally biased region" description="Basic and acidic residues" evidence="2">
    <location>
        <begin position="76"/>
        <end position="91"/>
    </location>
</feature>
<evidence type="ECO:0000313" key="4">
    <source>
        <dbReference type="EMBL" id="KAK7269353.1"/>
    </source>
</evidence>
<dbReference type="SUPFAM" id="SSF56574">
    <property type="entry name" value="Serpins"/>
    <property type="match status" value="1"/>
</dbReference>
<evidence type="ECO:0000256" key="2">
    <source>
        <dbReference type="SAM" id="MobiDB-lite"/>
    </source>
</evidence>
<dbReference type="EMBL" id="JAYWIO010000004">
    <property type="protein sequence ID" value="KAK7269353.1"/>
    <property type="molecule type" value="Genomic_DNA"/>
</dbReference>
<dbReference type="InterPro" id="IPR036186">
    <property type="entry name" value="Serpin_sf"/>
</dbReference>
<evidence type="ECO:0000259" key="3">
    <source>
        <dbReference type="Pfam" id="PF00079"/>
    </source>
</evidence>
<proteinExistence type="inferred from homology"/>
<dbReference type="Gene3D" id="3.30.497.10">
    <property type="entry name" value="Antithrombin, subunit I, domain 2"/>
    <property type="match status" value="1"/>
</dbReference>
<organism evidence="4 5">
    <name type="scientific">Crotalaria pallida</name>
    <name type="common">Smooth rattlebox</name>
    <name type="synonym">Crotalaria striata</name>
    <dbReference type="NCBI Taxonomy" id="3830"/>
    <lineage>
        <taxon>Eukaryota</taxon>
        <taxon>Viridiplantae</taxon>
        <taxon>Streptophyta</taxon>
        <taxon>Embryophyta</taxon>
        <taxon>Tracheophyta</taxon>
        <taxon>Spermatophyta</taxon>
        <taxon>Magnoliopsida</taxon>
        <taxon>eudicotyledons</taxon>
        <taxon>Gunneridae</taxon>
        <taxon>Pentapetalae</taxon>
        <taxon>rosids</taxon>
        <taxon>fabids</taxon>
        <taxon>Fabales</taxon>
        <taxon>Fabaceae</taxon>
        <taxon>Papilionoideae</taxon>
        <taxon>50 kb inversion clade</taxon>
        <taxon>genistoids sensu lato</taxon>
        <taxon>core genistoids</taxon>
        <taxon>Crotalarieae</taxon>
        <taxon>Crotalaria</taxon>
    </lineage>
</organism>
<name>A0AAN9F8K5_CROPI</name>
<evidence type="ECO:0000313" key="5">
    <source>
        <dbReference type="Proteomes" id="UP001372338"/>
    </source>
</evidence>
<evidence type="ECO:0000256" key="1">
    <source>
        <dbReference type="ARBA" id="ARBA00009500"/>
    </source>
</evidence>